<keyword evidence="4" id="KW-0503">Monooxygenase</keyword>
<dbReference type="InterPro" id="IPR050182">
    <property type="entry name" value="Cytochrome_P450_fam2"/>
</dbReference>
<reference evidence="6" key="1">
    <citation type="submission" date="2022-11" db="UniProtKB">
        <authorList>
            <consortium name="WormBaseParasite"/>
        </authorList>
    </citation>
    <scope>IDENTIFICATION</scope>
</reference>
<dbReference type="PRINTS" id="PR00463">
    <property type="entry name" value="EP450I"/>
</dbReference>
<dbReference type="Proteomes" id="UP000887574">
    <property type="component" value="Unplaced"/>
</dbReference>
<proteinExistence type="inferred from homology"/>
<keyword evidence="2" id="KW-0479">Metal-binding</keyword>
<dbReference type="SUPFAM" id="SSF48264">
    <property type="entry name" value="Cytochrome P450"/>
    <property type="match status" value="1"/>
</dbReference>
<keyword evidence="4" id="KW-0560">Oxidoreductase</keyword>
<evidence type="ECO:0000256" key="1">
    <source>
        <dbReference type="ARBA" id="ARBA00010617"/>
    </source>
</evidence>
<dbReference type="WBParaSite" id="jg13673">
    <property type="protein sequence ID" value="jg13673"/>
    <property type="gene ID" value="jg13673"/>
</dbReference>
<evidence type="ECO:0000256" key="3">
    <source>
        <dbReference type="ARBA" id="ARBA00023004"/>
    </source>
</evidence>
<dbReference type="GO" id="GO:0005737">
    <property type="term" value="C:cytoplasm"/>
    <property type="evidence" value="ECO:0007669"/>
    <property type="project" value="TreeGrafter"/>
</dbReference>
<evidence type="ECO:0000256" key="4">
    <source>
        <dbReference type="ARBA" id="ARBA00023033"/>
    </source>
</evidence>
<dbReference type="AlphaFoldDB" id="A0A915CXM2"/>
<dbReference type="GO" id="GO:0006805">
    <property type="term" value="P:xenobiotic metabolic process"/>
    <property type="evidence" value="ECO:0007669"/>
    <property type="project" value="TreeGrafter"/>
</dbReference>
<organism evidence="5 6">
    <name type="scientific">Ditylenchus dipsaci</name>
    <dbReference type="NCBI Taxonomy" id="166011"/>
    <lineage>
        <taxon>Eukaryota</taxon>
        <taxon>Metazoa</taxon>
        <taxon>Ecdysozoa</taxon>
        <taxon>Nematoda</taxon>
        <taxon>Chromadorea</taxon>
        <taxon>Rhabditida</taxon>
        <taxon>Tylenchina</taxon>
        <taxon>Tylenchomorpha</taxon>
        <taxon>Sphaerularioidea</taxon>
        <taxon>Anguinidae</taxon>
        <taxon>Anguininae</taxon>
        <taxon>Ditylenchus</taxon>
    </lineage>
</organism>
<evidence type="ECO:0000313" key="5">
    <source>
        <dbReference type="Proteomes" id="UP000887574"/>
    </source>
</evidence>
<dbReference type="InterPro" id="IPR002401">
    <property type="entry name" value="Cyt_P450_E_grp-I"/>
</dbReference>
<dbReference type="GO" id="GO:0016712">
    <property type="term" value="F:oxidoreductase activity, acting on paired donors, with incorporation or reduction of molecular oxygen, reduced flavin or flavoprotein as one donor, and incorporation of one atom of oxygen"/>
    <property type="evidence" value="ECO:0007669"/>
    <property type="project" value="TreeGrafter"/>
</dbReference>
<dbReference type="GO" id="GO:0006082">
    <property type="term" value="P:organic acid metabolic process"/>
    <property type="evidence" value="ECO:0007669"/>
    <property type="project" value="TreeGrafter"/>
</dbReference>
<sequence>MDDEPTDFIYAYLREIERRKIEKNYEQSFYSMPQLRNCVLDLFITGQETTSLTLTWTILFVLHHPEVQEKIHLELDVLKAKSNSTKELIGLDAKTKLPYLCAVINESQRMTNYYPPIYTS</sequence>
<dbReference type="PANTHER" id="PTHR24300">
    <property type="entry name" value="CYTOCHROME P450 508A4-RELATED"/>
    <property type="match status" value="1"/>
</dbReference>
<comment type="similarity">
    <text evidence="1">Belongs to the cytochrome P450 family.</text>
</comment>
<dbReference type="InterPro" id="IPR036396">
    <property type="entry name" value="Cyt_P450_sf"/>
</dbReference>
<dbReference type="Pfam" id="PF00067">
    <property type="entry name" value="p450"/>
    <property type="match status" value="1"/>
</dbReference>
<keyword evidence="5" id="KW-1185">Reference proteome</keyword>
<dbReference type="PRINTS" id="PR00385">
    <property type="entry name" value="P450"/>
</dbReference>
<dbReference type="PANTHER" id="PTHR24300:SF375">
    <property type="entry name" value="CYTOCHROME P450 FAMILY"/>
    <property type="match status" value="1"/>
</dbReference>
<dbReference type="GO" id="GO:0005506">
    <property type="term" value="F:iron ion binding"/>
    <property type="evidence" value="ECO:0007669"/>
    <property type="project" value="InterPro"/>
</dbReference>
<accession>A0A915CXM2</accession>
<dbReference type="Gene3D" id="1.10.630.10">
    <property type="entry name" value="Cytochrome P450"/>
    <property type="match status" value="1"/>
</dbReference>
<name>A0A915CXM2_9BILA</name>
<evidence type="ECO:0000256" key="2">
    <source>
        <dbReference type="ARBA" id="ARBA00022723"/>
    </source>
</evidence>
<dbReference type="InterPro" id="IPR001128">
    <property type="entry name" value="Cyt_P450"/>
</dbReference>
<evidence type="ECO:0000313" key="6">
    <source>
        <dbReference type="WBParaSite" id="jg13673"/>
    </source>
</evidence>
<protein>
    <submittedName>
        <fullName evidence="6">Cytochrome P450</fullName>
    </submittedName>
</protein>
<keyword evidence="3" id="KW-0408">Iron</keyword>
<dbReference type="GO" id="GO:0020037">
    <property type="term" value="F:heme binding"/>
    <property type="evidence" value="ECO:0007669"/>
    <property type="project" value="InterPro"/>
</dbReference>